<evidence type="ECO:0000256" key="1">
    <source>
        <dbReference type="SAM" id="Phobius"/>
    </source>
</evidence>
<organism evidence="2 3">
    <name type="scientific">Haloactinopolyspora alba</name>
    <dbReference type="NCBI Taxonomy" id="648780"/>
    <lineage>
        <taxon>Bacteria</taxon>
        <taxon>Bacillati</taxon>
        <taxon>Actinomycetota</taxon>
        <taxon>Actinomycetes</taxon>
        <taxon>Jiangellales</taxon>
        <taxon>Jiangellaceae</taxon>
        <taxon>Haloactinopolyspora</taxon>
    </lineage>
</organism>
<keyword evidence="1" id="KW-0472">Membrane</keyword>
<dbReference type="EMBL" id="PYGE01000028">
    <property type="protein sequence ID" value="PSK95760.1"/>
    <property type="molecule type" value="Genomic_DNA"/>
</dbReference>
<proteinExistence type="predicted"/>
<reference evidence="2 3" key="1">
    <citation type="submission" date="2018-03" db="EMBL/GenBank/DDBJ databases">
        <title>Genomic Encyclopedia of Archaeal and Bacterial Type Strains, Phase II (KMG-II): from individual species to whole genera.</title>
        <authorList>
            <person name="Goeker M."/>
        </authorList>
    </citation>
    <scope>NUCLEOTIDE SEQUENCE [LARGE SCALE GENOMIC DNA]</scope>
    <source>
        <strain evidence="2 3">DSM 45211</strain>
    </source>
</reference>
<gene>
    <name evidence="2" type="ORF">CLV30_12812</name>
</gene>
<name>A0A2P8DEX5_9ACTN</name>
<evidence type="ECO:0000313" key="2">
    <source>
        <dbReference type="EMBL" id="PSK95760.1"/>
    </source>
</evidence>
<evidence type="ECO:0000313" key="3">
    <source>
        <dbReference type="Proteomes" id="UP000243528"/>
    </source>
</evidence>
<keyword evidence="1" id="KW-1133">Transmembrane helix</keyword>
<keyword evidence="1" id="KW-0812">Transmembrane</keyword>
<sequence>MSTEVAVALVGLVGVLITASSSVLVAALNRTRGVANDAATAAKAAVAARDYAQPTGNGYAEDTVATLGRIEQAQTEMGKDIGGLRSELRTDRRTNADAFAELRQADRDLHQRITQIHPPTRE</sequence>
<feature type="transmembrane region" description="Helical" evidence="1">
    <location>
        <begin position="6"/>
        <end position="28"/>
    </location>
</feature>
<dbReference type="RefSeq" id="WP_106539766.1">
    <property type="nucleotide sequence ID" value="NZ_PYGE01000028.1"/>
</dbReference>
<dbReference type="Proteomes" id="UP000243528">
    <property type="component" value="Unassembled WGS sequence"/>
</dbReference>
<comment type="caution">
    <text evidence="2">The sequence shown here is derived from an EMBL/GenBank/DDBJ whole genome shotgun (WGS) entry which is preliminary data.</text>
</comment>
<dbReference type="AlphaFoldDB" id="A0A2P8DEX5"/>
<accession>A0A2P8DEX5</accession>
<keyword evidence="3" id="KW-1185">Reference proteome</keyword>
<protein>
    <submittedName>
        <fullName evidence="2">Uncharacterized protein</fullName>
    </submittedName>
</protein>